<sequence length="201" mass="22045">MTLGQVPVKVMCNVMDGFSLHMEDVDGVGVPKISMAISVKMSFPINDLLKMLALWQEREVDEEGRTRRAQEACKAAEVPGPLRNSPNYANYKAENSWEQISSSPFPKVVLRDEIKLRAKNFAALPVPEQGHMSYAQFRARRSQAGTAGTATSSLNTASEAPDSGQRPEVPNPKAPQGWTSPSWLAAVQHKASSAWESFTTQ</sequence>
<evidence type="ECO:0000256" key="1">
    <source>
        <dbReference type="SAM" id="MobiDB-lite"/>
    </source>
</evidence>
<name>A0A812IFE7_9DINO</name>
<reference evidence="2" key="1">
    <citation type="submission" date="2021-02" db="EMBL/GenBank/DDBJ databases">
        <authorList>
            <person name="Dougan E. K."/>
            <person name="Rhodes N."/>
            <person name="Thang M."/>
            <person name="Chan C."/>
        </authorList>
    </citation>
    <scope>NUCLEOTIDE SEQUENCE</scope>
</reference>
<organism evidence="2 3">
    <name type="scientific">Symbiodinium natans</name>
    <dbReference type="NCBI Taxonomy" id="878477"/>
    <lineage>
        <taxon>Eukaryota</taxon>
        <taxon>Sar</taxon>
        <taxon>Alveolata</taxon>
        <taxon>Dinophyceae</taxon>
        <taxon>Suessiales</taxon>
        <taxon>Symbiodiniaceae</taxon>
        <taxon>Symbiodinium</taxon>
    </lineage>
</organism>
<feature type="compositionally biased region" description="Polar residues" evidence="1">
    <location>
        <begin position="143"/>
        <end position="158"/>
    </location>
</feature>
<dbReference type="Proteomes" id="UP000604046">
    <property type="component" value="Unassembled WGS sequence"/>
</dbReference>
<feature type="region of interest" description="Disordered" evidence="1">
    <location>
        <begin position="139"/>
        <end position="183"/>
    </location>
</feature>
<comment type="caution">
    <text evidence="2">The sequence shown here is derived from an EMBL/GenBank/DDBJ whole genome shotgun (WGS) entry which is preliminary data.</text>
</comment>
<gene>
    <name evidence="2" type="ORF">SNAT2548_LOCUS3984</name>
</gene>
<proteinExistence type="predicted"/>
<protein>
    <submittedName>
        <fullName evidence="2">Uncharacterized protein</fullName>
    </submittedName>
</protein>
<dbReference type="AlphaFoldDB" id="A0A812IFE7"/>
<evidence type="ECO:0000313" key="2">
    <source>
        <dbReference type="EMBL" id="CAE7033210.1"/>
    </source>
</evidence>
<accession>A0A812IFE7</accession>
<keyword evidence="3" id="KW-1185">Reference proteome</keyword>
<evidence type="ECO:0000313" key="3">
    <source>
        <dbReference type="Proteomes" id="UP000604046"/>
    </source>
</evidence>
<dbReference type="OrthoDB" id="429633at2759"/>
<dbReference type="EMBL" id="CAJNDS010000243">
    <property type="protein sequence ID" value="CAE7033210.1"/>
    <property type="molecule type" value="Genomic_DNA"/>
</dbReference>